<proteinExistence type="predicted"/>
<gene>
    <name evidence="8" type="ORF">E3J62_12270</name>
</gene>
<comment type="catalytic activity">
    <reaction evidence="1">
        <text>[protein]-peptidylproline (omega=180) = [protein]-peptidylproline (omega=0)</text>
        <dbReference type="Rhea" id="RHEA:16237"/>
        <dbReference type="Rhea" id="RHEA-COMP:10747"/>
        <dbReference type="Rhea" id="RHEA-COMP:10748"/>
        <dbReference type="ChEBI" id="CHEBI:83833"/>
        <dbReference type="ChEBI" id="CHEBI:83834"/>
        <dbReference type="EC" id="5.2.1.8"/>
    </reaction>
</comment>
<dbReference type="InterPro" id="IPR027304">
    <property type="entry name" value="Trigger_fact/SurA_dom_sf"/>
</dbReference>
<organism evidence="8 9">
    <name type="scientific">candidate division TA06 bacterium</name>
    <dbReference type="NCBI Taxonomy" id="2250710"/>
    <lineage>
        <taxon>Bacteria</taxon>
        <taxon>Bacteria division TA06</taxon>
    </lineage>
</organism>
<dbReference type="EC" id="5.2.1.8" evidence="2"/>
<sequence>MNRTVPFVVVAILASSLGCKEDVAKGDALARVDDSVLTVQEFNADIPLEYAMSLTPVQKMAFVQTWINTELLYQEAIRQGFDEDRRIAARLKQIERELLANEFLQRELVGKTNVSIQEAQLFFQQHESEFNTEIKIAQILVSSQDTANALLARIKGGADFAELAKQHSLDPSREAGGVLDYIRRGDMASTPEREDAAFALKKPGQISDVIENRYGYYIVKLIARRRLPKPAKFEDVSDRVRNMLLVRRQKEIFEVLIDGLRAKAEIEVHPELLAPYSPAPFVKPEGSR</sequence>
<accession>A0A523UMN8</accession>
<evidence type="ECO:0000256" key="1">
    <source>
        <dbReference type="ARBA" id="ARBA00000971"/>
    </source>
</evidence>
<feature type="domain" description="PpiC" evidence="7">
    <location>
        <begin position="131"/>
        <end position="223"/>
    </location>
</feature>
<dbReference type="InterPro" id="IPR050245">
    <property type="entry name" value="PrsA_foldase"/>
</dbReference>
<dbReference type="EMBL" id="SOJN01000147">
    <property type="protein sequence ID" value="TET43813.1"/>
    <property type="molecule type" value="Genomic_DNA"/>
</dbReference>
<dbReference type="InterPro" id="IPR046357">
    <property type="entry name" value="PPIase_dom_sf"/>
</dbReference>
<dbReference type="SUPFAM" id="SSF54534">
    <property type="entry name" value="FKBP-like"/>
    <property type="match status" value="1"/>
</dbReference>
<dbReference type="AlphaFoldDB" id="A0A523UMN8"/>
<protein>
    <recommendedName>
        <fullName evidence="2">peptidylprolyl isomerase</fullName>
        <ecNumber evidence="2">5.2.1.8</ecNumber>
    </recommendedName>
</protein>
<evidence type="ECO:0000256" key="5">
    <source>
        <dbReference type="ARBA" id="ARBA00023235"/>
    </source>
</evidence>
<keyword evidence="3" id="KW-0732">Signal</keyword>
<evidence type="ECO:0000313" key="9">
    <source>
        <dbReference type="Proteomes" id="UP000315525"/>
    </source>
</evidence>
<dbReference type="PANTHER" id="PTHR47245">
    <property type="entry name" value="PEPTIDYLPROLYL ISOMERASE"/>
    <property type="match status" value="1"/>
</dbReference>
<comment type="caution">
    <text evidence="8">The sequence shown here is derived from an EMBL/GenBank/DDBJ whole genome shotgun (WGS) entry which is preliminary data.</text>
</comment>
<dbReference type="Gene3D" id="3.10.50.40">
    <property type="match status" value="1"/>
</dbReference>
<dbReference type="Pfam" id="PF00639">
    <property type="entry name" value="Rotamase"/>
    <property type="match status" value="1"/>
</dbReference>
<dbReference type="PROSITE" id="PS50198">
    <property type="entry name" value="PPIC_PPIASE_2"/>
    <property type="match status" value="1"/>
</dbReference>
<evidence type="ECO:0000256" key="2">
    <source>
        <dbReference type="ARBA" id="ARBA00013194"/>
    </source>
</evidence>
<keyword evidence="4 6" id="KW-0697">Rotamase</keyword>
<evidence type="ECO:0000313" key="8">
    <source>
        <dbReference type="EMBL" id="TET43813.1"/>
    </source>
</evidence>
<reference evidence="8 9" key="1">
    <citation type="submission" date="2019-03" db="EMBL/GenBank/DDBJ databases">
        <title>Metabolic potential of uncultured bacteria and archaea associated with petroleum seepage in deep-sea sediments.</title>
        <authorList>
            <person name="Dong X."/>
            <person name="Hubert C."/>
        </authorList>
    </citation>
    <scope>NUCLEOTIDE SEQUENCE [LARGE SCALE GENOMIC DNA]</scope>
    <source>
        <strain evidence="8">E44_bin18</strain>
    </source>
</reference>
<dbReference type="Proteomes" id="UP000315525">
    <property type="component" value="Unassembled WGS sequence"/>
</dbReference>
<dbReference type="SUPFAM" id="SSF109998">
    <property type="entry name" value="Triger factor/SurA peptide-binding domain-like"/>
    <property type="match status" value="1"/>
</dbReference>
<keyword evidence="5 6" id="KW-0413">Isomerase</keyword>
<evidence type="ECO:0000256" key="4">
    <source>
        <dbReference type="ARBA" id="ARBA00023110"/>
    </source>
</evidence>
<name>A0A523UMN8_UNCT6</name>
<dbReference type="InterPro" id="IPR000297">
    <property type="entry name" value="PPIase_PpiC"/>
</dbReference>
<evidence type="ECO:0000259" key="7">
    <source>
        <dbReference type="PROSITE" id="PS50198"/>
    </source>
</evidence>
<evidence type="ECO:0000256" key="3">
    <source>
        <dbReference type="ARBA" id="ARBA00022729"/>
    </source>
</evidence>
<evidence type="ECO:0000256" key="6">
    <source>
        <dbReference type="PROSITE-ProRule" id="PRU00278"/>
    </source>
</evidence>
<dbReference type="PROSITE" id="PS51257">
    <property type="entry name" value="PROKAR_LIPOPROTEIN"/>
    <property type="match status" value="1"/>
</dbReference>
<dbReference type="PANTHER" id="PTHR47245:SF1">
    <property type="entry name" value="FOLDASE PROTEIN PRSA"/>
    <property type="match status" value="1"/>
</dbReference>
<dbReference type="GO" id="GO:0003755">
    <property type="term" value="F:peptidyl-prolyl cis-trans isomerase activity"/>
    <property type="evidence" value="ECO:0007669"/>
    <property type="project" value="UniProtKB-KW"/>
</dbReference>